<evidence type="ECO:0000313" key="1">
    <source>
        <dbReference type="EMBL" id="BDD87315.1"/>
    </source>
</evidence>
<dbReference type="EMBL" id="AP025516">
    <property type="protein sequence ID" value="BDD87315.1"/>
    <property type="molecule type" value="Genomic_DNA"/>
</dbReference>
<proteinExistence type="predicted"/>
<sequence length="75" mass="7816">MTPEADSLGASLSLQLHPSLAPGGCAIARIDPGRADSDQFLVDMGPIGPDLRNGPTIPIMVHDGNRHWSSGDQAL</sequence>
<organism evidence="1 2">
    <name type="scientific">Desulfofustis limnaeus</name>
    <dbReference type="NCBI Taxonomy" id="2740163"/>
    <lineage>
        <taxon>Bacteria</taxon>
        <taxon>Pseudomonadati</taxon>
        <taxon>Thermodesulfobacteriota</taxon>
        <taxon>Desulfobulbia</taxon>
        <taxon>Desulfobulbales</taxon>
        <taxon>Desulfocapsaceae</taxon>
        <taxon>Desulfofustis</taxon>
    </lineage>
</organism>
<reference evidence="1 2" key="1">
    <citation type="submission" date="2022-01" db="EMBL/GenBank/DDBJ databases">
        <title>Desulfofustis limnae sp. nov., a novel mesophilic sulfate-reducing bacterium isolated from marsh soil.</title>
        <authorList>
            <person name="Watanabe M."/>
            <person name="Takahashi A."/>
            <person name="Kojima H."/>
            <person name="Fukui M."/>
        </authorList>
    </citation>
    <scope>NUCLEOTIDE SEQUENCE [LARGE SCALE GENOMIC DNA]</scope>
    <source>
        <strain evidence="1 2">PPLL</strain>
    </source>
</reference>
<protein>
    <submittedName>
        <fullName evidence="1">Uncharacterized protein</fullName>
    </submittedName>
</protein>
<dbReference type="Proteomes" id="UP000830055">
    <property type="component" value="Chromosome"/>
</dbReference>
<accession>A0ABM7W8Q2</accession>
<keyword evidence="2" id="KW-1185">Reference proteome</keyword>
<evidence type="ECO:0000313" key="2">
    <source>
        <dbReference type="Proteomes" id="UP000830055"/>
    </source>
</evidence>
<gene>
    <name evidence="1" type="ORF">DPPLL_16800</name>
</gene>
<name>A0ABM7W8Q2_9BACT</name>